<proteinExistence type="predicted"/>
<organism evidence="1 2">
    <name type="scientific">Trichinella nativa</name>
    <dbReference type="NCBI Taxonomy" id="6335"/>
    <lineage>
        <taxon>Eukaryota</taxon>
        <taxon>Metazoa</taxon>
        <taxon>Ecdysozoa</taxon>
        <taxon>Nematoda</taxon>
        <taxon>Enoplea</taxon>
        <taxon>Dorylaimia</taxon>
        <taxon>Trichinellida</taxon>
        <taxon>Trichinellidae</taxon>
        <taxon>Trichinella</taxon>
    </lineage>
</organism>
<dbReference type="AlphaFoldDB" id="A0A0V1LNI9"/>
<comment type="caution">
    <text evidence="1">The sequence shown here is derived from an EMBL/GenBank/DDBJ whole genome shotgun (WGS) entry which is preliminary data.</text>
</comment>
<gene>
    <name evidence="1" type="ORF">T02_8848</name>
</gene>
<protein>
    <submittedName>
        <fullName evidence="1">Uncharacterized protein</fullName>
    </submittedName>
</protein>
<keyword evidence="2" id="KW-1185">Reference proteome</keyword>
<name>A0A0V1LNI9_9BILA</name>
<evidence type="ECO:0000313" key="1">
    <source>
        <dbReference type="EMBL" id="KRZ61037.1"/>
    </source>
</evidence>
<reference evidence="1 2" key="1">
    <citation type="submission" date="2015-05" db="EMBL/GenBank/DDBJ databases">
        <title>Evolution of Trichinella species and genotypes.</title>
        <authorList>
            <person name="Korhonen P.K."/>
            <person name="Edoardo P."/>
            <person name="Giuseppe L.R."/>
            <person name="Gasser R.B."/>
        </authorList>
    </citation>
    <scope>NUCLEOTIDE SEQUENCE [LARGE SCALE GENOMIC DNA]</scope>
    <source>
        <strain evidence="1">ISS10</strain>
    </source>
</reference>
<dbReference type="EMBL" id="JYDW01000022">
    <property type="protein sequence ID" value="KRZ61037.1"/>
    <property type="molecule type" value="Genomic_DNA"/>
</dbReference>
<dbReference type="Proteomes" id="UP000054721">
    <property type="component" value="Unassembled WGS sequence"/>
</dbReference>
<accession>A0A0V1LNI9</accession>
<evidence type="ECO:0000313" key="2">
    <source>
        <dbReference type="Proteomes" id="UP000054721"/>
    </source>
</evidence>
<sequence>MVIKFPCTHIILHLLRQQFAIFGFKIFSQRRRHRIQNLFNVNQPTLARTLCHHSNLDPD</sequence>